<evidence type="ECO:0000256" key="3">
    <source>
        <dbReference type="PIRSR" id="PIRSR633697-1"/>
    </source>
</evidence>
<feature type="active site" evidence="3">
    <location>
        <position position="132"/>
    </location>
</feature>
<feature type="chain" id="PRO_5043643451" evidence="5">
    <location>
        <begin position="22"/>
        <end position="254"/>
    </location>
</feature>
<evidence type="ECO:0000256" key="2">
    <source>
        <dbReference type="ARBA" id="ARBA00023157"/>
    </source>
</evidence>
<dbReference type="PANTHER" id="PTHR11240">
    <property type="entry name" value="RIBONUCLEASE T2"/>
    <property type="match status" value="1"/>
</dbReference>
<dbReference type="GO" id="GO:0006401">
    <property type="term" value="P:RNA catabolic process"/>
    <property type="evidence" value="ECO:0007669"/>
    <property type="project" value="TreeGrafter"/>
</dbReference>
<feature type="active site" evidence="3">
    <location>
        <position position="75"/>
    </location>
</feature>
<evidence type="ECO:0000313" key="7">
    <source>
        <dbReference type="Proteomes" id="UP001430953"/>
    </source>
</evidence>
<dbReference type="CDD" id="cd01061">
    <property type="entry name" value="RNase_T2_euk"/>
    <property type="match status" value="1"/>
</dbReference>
<dbReference type="InterPro" id="IPR033697">
    <property type="entry name" value="Ribonuclease_T2_eukaryotic"/>
</dbReference>
<evidence type="ECO:0000256" key="4">
    <source>
        <dbReference type="RuleBase" id="RU004328"/>
    </source>
</evidence>
<dbReference type="InterPro" id="IPR001568">
    <property type="entry name" value="RNase_T2-like"/>
</dbReference>
<dbReference type="Gene3D" id="3.90.730.10">
    <property type="entry name" value="Ribonuclease T2-like"/>
    <property type="match status" value="1"/>
</dbReference>
<feature type="active site" evidence="3">
    <location>
        <position position="128"/>
    </location>
</feature>
<comment type="caution">
    <text evidence="6">The sequence shown here is derived from an EMBL/GenBank/DDBJ whole genome shotgun (WGS) entry which is preliminary data.</text>
</comment>
<dbReference type="InterPro" id="IPR036430">
    <property type="entry name" value="RNase_T2-like_sf"/>
</dbReference>
<feature type="signal peptide" evidence="5">
    <location>
        <begin position="1"/>
        <end position="21"/>
    </location>
</feature>
<dbReference type="InterPro" id="IPR033130">
    <property type="entry name" value="RNase_T2_His_AS_2"/>
</dbReference>
<dbReference type="GO" id="GO:0005576">
    <property type="term" value="C:extracellular region"/>
    <property type="evidence" value="ECO:0007669"/>
    <property type="project" value="TreeGrafter"/>
</dbReference>
<gene>
    <name evidence="6" type="ORF">PUN28_018523</name>
</gene>
<dbReference type="SUPFAM" id="SSF55895">
    <property type="entry name" value="Ribonuclease Rh-like"/>
    <property type="match status" value="1"/>
</dbReference>
<evidence type="ECO:0000256" key="1">
    <source>
        <dbReference type="ARBA" id="ARBA00007469"/>
    </source>
</evidence>
<evidence type="ECO:0000313" key="6">
    <source>
        <dbReference type="EMBL" id="KAL0102029.1"/>
    </source>
</evidence>
<dbReference type="EMBL" id="JADYXP020000023">
    <property type="protein sequence ID" value="KAL0102029.1"/>
    <property type="molecule type" value="Genomic_DNA"/>
</dbReference>
<dbReference type="Proteomes" id="UP001430953">
    <property type="component" value="Unassembled WGS sequence"/>
</dbReference>
<comment type="similarity">
    <text evidence="1 4">Belongs to the RNase T2 family.</text>
</comment>
<dbReference type="GO" id="GO:0003723">
    <property type="term" value="F:RNA binding"/>
    <property type="evidence" value="ECO:0007669"/>
    <property type="project" value="InterPro"/>
</dbReference>
<reference evidence="6 7" key="1">
    <citation type="submission" date="2023-03" db="EMBL/GenBank/DDBJ databases">
        <title>High recombination rates correlate with genetic variation in Cardiocondyla obscurior ants.</title>
        <authorList>
            <person name="Errbii M."/>
        </authorList>
    </citation>
    <scope>NUCLEOTIDE SEQUENCE [LARGE SCALE GENOMIC DNA]</scope>
    <source>
        <strain evidence="6">Alpha-2009</strain>
        <tissue evidence="6">Whole body</tissue>
    </source>
</reference>
<name>A0AAW2EI56_9HYME</name>
<keyword evidence="7" id="KW-1185">Reference proteome</keyword>
<proteinExistence type="inferred from homology"/>
<dbReference type="GO" id="GO:0033897">
    <property type="term" value="F:ribonuclease T2 activity"/>
    <property type="evidence" value="ECO:0007669"/>
    <property type="project" value="InterPro"/>
</dbReference>
<dbReference type="Pfam" id="PF00445">
    <property type="entry name" value="Ribonuclease_T2"/>
    <property type="match status" value="1"/>
</dbReference>
<keyword evidence="2" id="KW-1015">Disulfide bond</keyword>
<dbReference type="AlphaFoldDB" id="A0AAW2EI56"/>
<accession>A0AAW2EI56</accession>
<protein>
    <submittedName>
        <fullName evidence="6">Uncharacterized protein</fullName>
    </submittedName>
</protein>
<keyword evidence="5" id="KW-0732">Signal</keyword>
<sequence length="254" mass="29772">MHKYSIVLCVALFYLLCVTHGSVFPKRYQTRKRTSNEFDVLIFTQRWPLTVCFLWKKNSEAHTCSLPKREEWTIHGIWPSKFHSKGPQFCNKTLTFNPKILAPIESDLKENWIDIQNGSEPYSFWKHEWNKHGTCAVAIKPLNNELNYFKMGLKLLDKYNMMDVLAKANISPGNKYMPQDILNGIQKVLNIRAQIMCVTDKTTKESYVFEIRICFDKTLQLVNCDGIYDFPTNCDRTKTLTYPSRVPRYHVTQL</sequence>
<dbReference type="PROSITE" id="PS00531">
    <property type="entry name" value="RNASE_T2_2"/>
    <property type="match status" value="1"/>
</dbReference>
<organism evidence="6 7">
    <name type="scientific">Cardiocondyla obscurior</name>
    <dbReference type="NCBI Taxonomy" id="286306"/>
    <lineage>
        <taxon>Eukaryota</taxon>
        <taxon>Metazoa</taxon>
        <taxon>Ecdysozoa</taxon>
        <taxon>Arthropoda</taxon>
        <taxon>Hexapoda</taxon>
        <taxon>Insecta</taxon>
        <taxon>Pterygota</taxon>
        <taxon>Neoptera</taxon>
        <taxon>Endopterygota</taxon>
        <taxon>Hymenoptera</taxon>
        <taxon>Apocrita</taxon>
        <taxon>Aculeata</taxon>
        <taxon>Formicoidea</taxon>
        <taxon>Formicidae</taxon>
        <taxon>Myrmicinae</taxon>
        <taxon>Cardiocondyla</taxon>
    </lineage>
</organism>
<dbReference type="PANTHER" id="PTHR11240:SF22">
    <property type="entry name" value="RIBONUCLEASE T2"/>
    <property type="match status" value="1"/>
</dbReference>
<evidence type="ECO:0000256" key="5">
    <source>
        <dbReference type="SAM" id="SignalP"/>
    </source>
</evidence>